<organism evidence="10">
    <name type="scientific">Tetraodon nigroviridis</name>
    <name type="common">Spotted green pufferfish</name>
    <name type="synonym">Chelonodon nigroviridis</name>
    <dbReference type="NCBI Taxonomy" id="99883"/>
    <lineage>
        <taxon>Eukaryota</taxon>
        <taxon>Metazoa</taxon>
        <taxon>Chordata</taxon>
        <taxon>Craniata</taxon>
        <taxon>Vertebrata</taxon>
        <taxon>Euteleostomi</taxon>
        <taxon>Actinopterygii</taxon>
        <taxon>Neopterygii</taxon>
        <taxon>Teleostei</taxon>
        <taxon>Neoteleostei</taxon>
        <taxon>Acanthomorphata</taxon>
        <taxon>Eupercaria</taxon>
        <taxon>Tetraodontiformes</taxon>
        <taxon>Tetradontoidea</taxon>
        <taxon>Tetraodontidae</taxon>
        <taxon>Tetraodon</taxon>
    </lineage>
</organism>
<evidence type="ECO:0000256" key="3">
    <source>
        <dbReference type="ARBA" id="ARBA00022833"/>
    </source>
</evidence>
<feature type="domain" description="LIM zinc-binding" evidence="9">
    <location>
        <begin position="25"/>
        <end position="84"/>
    </location>
</feature>
<dbReference type="GO" id="GO:0000977">
    <property type="term" value="F:RNA polymerase II transcription regulatory region sequence-specific DNA binding"/>
    <property type="evidence" value="ECO:0007669"/>
    <property type="project" value="TreeGrafter"/>
</dbReference>
<reference evidence="10" key="1">
    <citation type="journal article" date="2004" name="Nature">
        <title>Genome duplication in the teleost fish Tetraodon nigroviridis reveals the early vertebrate proto-karyotype.</title>
        <authorList>
            <person name="Jaillon O."/>
            <person name="Aury J.-M."/>
            <person name="Brunet F."/>
            <person name="Petit J.-L."/>
            <person name="Stange-Thomann N."/>
            <person name="Mauceli E."/>
            <person name="Bouneau L."/>
            <person name="Fischer C."/>
            <person name="Ozouf-Costaz C."/>
            <person name="Bernot A."/>
            <person name="Nicaud S."/>
            <person name="Jaffe D."/>
            <person name="Fisher S."/>
            <person name="Lutfalla G."/>
            <person name="Dossat C."/>
            <person name="Segurens B."/>
            <person name="Dasilva C."/>
            <person name="Salanoubat M."/>
            <person name="Levy M."/>
            <person name="Boudet N."/>
            <person name="Castellano S."/>
            <person name="Anthouard V."/>
            <person name="Jubin C."/>
            <person name="Castelli V."/>
            <person name="Katinka M."/>
            <person name="Vacherie B."/>
            <person name="Biemont C."/>
            <person name="Skalli Z."/>
            <person name="Cattolico L."/>
            <person name="Poulain J."/>
            <person name="De Berardinis V."/>
            <person name="Cruaud C."/>
            <person name="Duprat S."/>
            <person name="Brottier P."/>
            <person name="Coutanceau J.-P."/>
            <person name="Gouzy J."/>
            <person name="Parra G."/>
            <person name="Lardier G."/>
            <person name="Chapple C."/>
            <person name="McKernan K.J."/>
            <person name="McEwan P."/>
            <person name="Bosak S."/>
            <person name="Kellis M."/>
            <person name="Volff J.-N."/>
            <person name="Guigo R."/>
            <person name="Zody M.C."/>
            <person name="Mesirov J."/>
            <person name="Lindblad-Toh K."/>
            <person name="Birren B."/>
            <person name="Nusbaum C."/>
            <person name="Kahn D."/>
            <person name="Robinson-Rechavi M."/>
            <person name="Laudet V."/>
            <person name="Schachter V."/>
            <person name="Quetier F."/>
            <person name="Saurin W."/>
            <person name="Scarpelli C."/>
            <person name="Wincker P."/>
            <person name="Lander E.S."/>
            <person name="Weissenbach J."/>
            <person name="Roest Crollius H."/>
        </authorList>
    </citation>
    <scope>NUCLEOTIDE SEQUENCE [LARGE SCALE GENOMIC DNA]</scope>
</reference>
<name>Q4REP3_TETNG</name>
<dbReference type="PROSITE" id="PS00478">
    <property type="entry name" value="LIM_DOMAIN_1"/>
    <property type="match status" value="1"/>
</dbReference>
<protein>
    <submittedName>
        <fullName evidence="10">(spotted green pufferfish) hypothetical protein</fullName>
    </submittedName>
</protein>
<dbReference type="GO" id="GO:0005634">
    <property type="term" value="C:nucleus"/>
    <property type="evidence" value="ECO:0007669"/>
    <property type="project" value="UniProtKB-SubCell"/>
</dbReference>
<dbReference type="PANTHER" id="PTHR24208">
    <property type="entry name" value="LIM/HOMEOBOX PROTEIN LHX"/>
    <property type="match status" value="1"/>
</dbReference>
<evidence type="ECO:0000256" key="8">
    <source>
        <dbReference type="PROSITE-ProRule" id="PRU00125"/>
    </source>
</evidence>
<evidence type="ECO:0000256" key="1">
    <source>
        <dbReference type="ARBA" id="ARBA00004123"/>
    </source>
</evidence>
<dbReference type="SMART" id="SM00132">
    <property type="entry name" value="LIM"/>
    <property type="match status" value="1"/>
</dbReference>
<keyword evidence="5" id="KW-0238">DNA-binding</keyword>
<keyword evidence="4 8" id="KW-0440">LIM domain</keyword>
<evidence type="ECO:0000256" key="2">
    <source>
        <dbReference type="ARBA" id="ARBA00022723"/>
    </source>
</evidence>
<keyword evidence="3 8" id="KW-0862">Zinc</keyword>
<dbReference type="Pfam" id="PF00412">
    <property type="entry name" value="LIM"/>
    <property type="match status" value="1"/>
</dbReference>
<dbReference type="InterPro" id="IPR001781">
    <property type="entry name" value="Znf_LIM"/>
</dbReference>
<dbReference type="PANTHER" id="PTHR24208:SF166">
    <property type="entry name" value="LIM HOMEOBOX TRANSCRIPTION FACTOR 1 ALPHA, ISOFORM B"/>
    <property type="match status" value="1"/>
</dbReference>
<comment type="subcellular location">
    <subcellularLocation>
        <location evidence="1">Nucleus</location>
    </subcellularLocation>
</comment>
<dbReference type="InterPro" id="IPR050453">
    <property type="entry name" value="LIM_Homeobox_TF"/>
</dbReference>
<keyword evidence="7" id="KW-0539">Nucleus</keyword>
<evidence type="ECO:0000259" key="9">
    <source>
        <dbReference type="PROSITE" id="PS50023"/>
    </source>
</evidence>
<accession>Q4REP3</accession>
<dbReference type="GO" id="GO:0046872">
    <property type="term" value="F:metal ion binding"/>
    <property type="evidence" value="ECO:0007669"/>
    <property type="project" value="UniProtKB-KW"/>
</dbReference>
<dbReference type="OrthoDB" id="8886959at2759"/>
<dbReference type="HOGENOM" id="CLU_3092801_0_0_1"/>
<reference evidence="10" key="2">
    <citation type="submission" date="2004-02" db="EMBL/GenBank/DDBJ databases">
        <authorList>
            <consortium name="Genoscope"/>
            <consortium name="Whitehead Institute Centre for Genome Research"/>
        </authorList>
    </citation>
    <scope>NUCLEOTIDE SEQUENCE</scope>
</reference>
<evidence type="ECO:0000313" key="10">
    <source>
        <dbReference type="EMBL" id="CAG13139.1"/>
    </source>
</evidence>
<proteinExistence type="predicted"/>
<dbReference type="KEGG" id="tng:GSTEN00035679G001"/>
<evidence type="ECO:0000256" key="6">
    <source>
        <dbReference type="ARBA" id="ARBA00023155"/>
    </source>
</evidence>
<keyword evidence="2 8" id="KW-0479">Metal-binding</keyword>
<dbReference type="SUPFAM" id="SSF57716">
    <property type="entry name" value="Glucocorticoid receptor-like (DNA-binding domain)"/>
    <property type="match status" value="2"/>
</dbReference>
<dbReference type="Gene3D" id="2.10.110.10">
    <property type="entry name" value="Cysteine Rich Protein"/>
    <property type="match status" value="1"/>
</dbReference>
<sequence length="150" mass="17481">MRLMLFCCTWKEERMGEEEAGGSLPVCAACKQRIYDEQYLQALNSDWHAICFRCCECSASLSRWYYEKDGQLFCKNDYWARFGELCHGCNDPIATGLIMRGIGLPRWNELEERGGTPASADMVGDLFFWSFCCLRLWKRDKKVRFSALRL</sequence>
<gene>
    <name evidence="10" type="ORF">GSTENG00035679001</name>
</gene>
<evidence type="ECO:0000256" key="7">
    <source>
        <dbReference type="ARBA" id="ARBA00023242"/>
    </source>
</evidence>
<comment type="caution">
    <text evidence="10">The sequence shown here is derived from an EMBL/GenBank/DDBJ whole genome shotgun (WGS) entry which is preliminary data.</text>
</comment>
<dbReference type="GO" id="GO:0030182">
    <property type="term" value="P:neuron differentiation"/>
    <property type="evidence" value="ECO:0007669"/>
    <property type="project" value="TreeGrafter"/>
</dbReference>
<dbReference type="GO" id="GO:0000981">
    <property type="term" value="F:DNA-binding transcription factor activity, RNA polymerase II-specific"/>
    <property type="evidence" value="ECO:0007669"/>
    <property type="project" value="TreeGrafter"/>
</dbReference>
<evidence type="ECO:0000256" key="5">
    <source>
        <dbReference type="ARBA" id="ARBA00023125"/>
    </source>
</evidence>
<evidence type="ECO:0000256" key="4">
    <source>
        <dbReference type="ARBA" id="ARBA00023038"/>
    </source>
</evidence>
<keyword evidence="6" id="KW-0371">Homeobox</keyword>
<dbReference type="FunFam" id="2.10.110.10:FF:000082">
    <property type="entry name" value="LIM domain kinase 1"/>
    <property type="match status" value="1"/>
</dbReference>
<dbReference type="EMBL" id="CAAE01015123">
    <property type="protein sequence ID" value="CAG13139.1"/>
    <property type="molecule type" value="Genomic_DNA"/>
</dbReference>
<dbReference type="AlphaFoldDB" id="Q4REP3"/>
<dbReference type="PROSITE" id="PS50023">
    <property type="entry name" value="LIM_DOMAIN_2"/>
    <property type="match status" value="1"/>
</dbReference>